<feature type="compositionally biased region" description="Low complexity" evidence="4">
    <location>
        <begin position="1066"/>
        <end position="1081"/>
    </location>
</feature>
<feature type="compositionally biased region" description="Polar residues" evidence="4">
    <location>
        <begin position="435"/>
        <end position="461"/>
    </location>
</feature>
<dbReference type="EnsemblMetazoa" id="BGLB010875-RD">
    <property type="protein sequence ID" value="BGLB010875-PD"/>
    <property type="gene ID" value="BGLB010875"/>
</dbReference>
<dbReference type="SUPFAM" id="SSF63763">
    <property type="entry name" value="SAND domain-like"/>
    <property type="match status" value="1"/>
</dbReference>
<feature type="region of interest" description="Disordered" evidence="4">
    <location>
        <begin position="263"/>
        <end position="314"/>
    </location>
</feature>
<dbReference type="RefSeq" id="XP_013091113.2">
    <property type="nucleotide sequence ID" value="XM_013235659.2"/>
</dbReference>
<evidence type="ECO:0000256" key="4">
    <source>
        <dbReference type="SAM" id="MobiDB-lite"/>
    </source>
</evidence>
<organism evidence="6 7">
    <name type="scientific">Biomphalaria glabrata</name>
    <name type="common">Bloodfluke planorb</name>
    <name type="synonym">Freshwater snail</name>
    <dbReference type="NCBI Taxonomy" id="6526"/>
    <lineage>
        <taxon>Eukaryota</taxon>
        <taxon>Metazoa</taxon>
        <taxon>Spiralia</taxon>
        <taxon>Lophotrochozoa</taxon>
        <taxon>Mollusca</taxon>
        <taxon>Gastropoda</taxon>
        <taxon>Heterobranchia</taxon>
        <taxon>Euthyneura</taxon>
        <taxon>Panpulmonata</taxon>
        <taxon>Hygrophila</taxon>
        <taxon>Lymnaeoidea</taxon>
        <taxon>Planorbidae</taxon>
        <taxon>Biomphalaria</taxon>
    </lineage>
</organism>
<keyword evidence="1" id="KW-0805">Transcription regulation</keyword>
<dbReference type="GO" id="GO:0003677">
    <property type="term" value="F:DNA binding"/>
    <property type="evidence" value="ECO:0007669"/>
    <property type="project" value="UniProtKB-KW"/>
</dbReference>
<evidence type="ECO:0000259" key="5">
    <source>
        <dbReference type="PROSITE" id="PS50864"/>
    </source>
</evidence>
<dbReference type="OrthoDB" id="6160714at2759"/>
<keyword evidence="2" id="KW-0804">Transcription</keyword>
<dbReference type="InterPro" id="IPR010919">
    <property type="entry name" value="SAND-like_dom_sf"/>
</dbReference>
<evidence type="ECO:0000256" key="1">
    <source>
        <dbReference type="ARBA" id="ARBA00023015"/>
    </source>
</evidence>
<keyword evidence="3" id="KW-0539">Nucleus</keyword>
<feature type="compositionally biased region" description="Acidic residues" evidence="4">
    <location>
        <begin position="394"/>
        <end position="406"/>
    </location>
</feature>
<feature type="region of interest" description="Disordered" evidence="4">
    <location>
        <begin position="1391"/>
        <end position="1535"/>
    </location>
</feature>
<dbReference type="GO" id="GO:0046872">
    <property type="term" value="F:metal ion binding"/>
    <property type="evidence" value="ECO:0007669"/>
    <property type="project" value="UniProtKB-KW"/>
</dbReference>
<evidence type="ECO:0000256" key="2">
    <source>
        <dbReference type="ARBA" id="ARBA00023163"/>
    </source>
</evidence>
<feature type="compositionally biased region" description="Basic and acidic residues" evidence="4">
    <location>
        <begin position="1031"/>
        <end position="1040"/>
    </location>
</feature>
<gene>
    <name evidence="6" type="primary">106074815</name>
</gene>
<feature type="domain" description="SAND" evidence="5">
    <location>
        <begin position="162"/>
        <end position="244"/>
    </location>
</feature>
<dbReference type="Pfam" id="PF01342">
    <property type="entry name" value="SAND"/>
    <property type="match status" value="1"/>
</dbReference>
<feature type="compositionally biased region" description="Polar residues" evidence="4">
    <location>
        <begin position="263"/>
        <end position="274"/>
    </location>
</feature>
<feature type="region of interest" description="Disordered" evidence="4">
    <location>
        <begin position="821"/>
        <end position="850"/>
    </location>
</feature>
<feature type="compositionally biased region" description="Low complexity" evidence="4">
    <location>
        <begin position="949"/>
        <end position="974"/>
    </location>
</feature>
<dbReference type="Gene3D" id="3.10.390.10">
    <property type="entry name" value="SAND domain-like"/>
    <property type="match status" value="1"/>
</dbReference>
<dbReference type="PANTHER" id="PTHR10417">
    <property type="entry name" value="GLUCOCORTICOID MODULATORY ELEMENT-BINDING PROTEIN"/>
    <property type="match status" value="1"/>
</dbReference>
<evidence type="ECO:0000313" key="6">
    <source>
        <dbReference type="EnsemblMetazoa" id="BGLB010875-PD"/>
    </source>
</evidence>
<dbReference type="PROSITE" id="PS50864">
    <property type="entry name" value="SAND"/>
    <property type="match status" value="1"/>
</dbReference>
<feature type="compositionally biased region" description="Low complexity" evidence="4">
    <location>
        <begin position="110"/>
        <end position="121"/>
    </location>
</feature>
<reference evidence="6" key="1">
    <citation type="submission" date="2020-05" db="UniProtKB">
        <authorList>
            <consortium name="EnsemblMetazoa"/>
        </authorList>
    </citation>
    <scope>IDENTIFICATION</scope>
    <source>
        <strain evidence="6">BB02</strain>
    </source>
</reference>
<feature type="region of interest" description="Disordered" evidence="4">
    <location>
        <begin position="1"/>
        <end position="61"/>
    </location>
</feature>
<feature type="region of interest" description="Disordered" evidence="4">
    <location>
        <begin position="350"/>
        <end position="468"/>
    </location>
</feature>
<feature type="compositionally biased region" description="Polar residues" evidence="4">
    <location>
        <begin position="822"/>
        <end position="850"/>
    </location>
</feature>
<protein>
    <recommendedName>
        <fullName evidence="5">SAND domain-containing protein</fullName>
    </recommendedName>
</protein>
<evidence type="ECO:0000313" key="7">
    <source>
        <dbReference type="Proteomes" id="UP000076420"/>
    </source>
</evidence>
<dbReference type="VEuPathDB" id="VectorBase:BGLB010875"/>
<feature type="region of interest" description="Disordered" evidence="4">
    <location>
        <begin position="110"/>
        <end position="133"/>
    </location>
</feature>
<sequence length="1614" mass="171520">MRKRARRGRGKGKKGTTPYGDAISGAGMETLTASSPGLSEDTEVEDSVETPGDPREEDLDIGDAVTGIVSDGAVNDDAVVGIEAATTAPDVVTETPGTSTCVGGGAAVVANSSNSSNSSVDGDGGSDAGDNEQMHTGFMQTGPKNYRVGSTVVNLNNCSDDDITPEFRQNDICLQVECGDNKALMYMSKLYQGSKGKCIELGGKWFTPNEFQAVSGRESAKDWKRSIRHHGRSLKLLLSKNVLDVHPAACRCDSCSQLQLLNGKTGSSGDTNKGCSGGETSGDDNRRSCNGGTAAGKKRKKGKQPAPQPKPPIKMTATAAGVAAAAAATTTNKLEPLGITISITPEKPKDIEDKLPEIPNLDSPLFKDVPSKKIESSSDSSSSSGGTSSSEDSSTSDDDSDDDEDEKKDAVLPNNNQKSDVVEEPPKARTPIKLTISNVGKPSAKVTSTASREVISSNSSDSDTDVEDMDKCDNPLKMDTLSMDKPYHNHNMLKDGKNDKVRNAKLGMDVDFKNKGKSPIQNHLEWKNLCETTNLKGNCKDSSLLLNNENAAEDILRFRDQPTVDCSKVKEDVEQEDTDYFQQIEDVLRPMECMNNTLNQTNNLDYKAEEITPAFSLPCKESMPVTDMDTKPEEIKALYVPDNSDGCVLSASMGKSPQHLKPIKALSANLVDDLPACKAVSCEDAFSSETSNRFLAEKMDSSDADAHHSIVNNSNIDSDKNFLIKTISNDLTLPYHKENEPPREEAHSISDSQAEVKDLNLNIKMSNSNENGLEAACLNKDADLSNCEKISLDEMNESSSLASVSCDPKVAVPKVKEVPVTSLPSPVSTKSSQSGNAPSTVPTKSCTNGIPDSENPFITWTKYDDDNSTPLPATLPASSLVRALAGASFPPLPLPVDGTVPQISPLGGPVAQLSPLGLAGLPSATSQLRMSPVAQIPRLTSPGSQRLRLSPSHSSQQMSPPLSHTSHLSSPLGHASHLSSNDSTKVGQREDSKGKVAPKSVKRTSRLSNIIDSLRTSKEKQIVSTQATEPSSREPNKKSTLDALLGAGRKSPTLTPPSAPTGHKQSMPPSSSPAYSPSLCSDQRTSADKLFRESMGFPHQISPDTRHAIRNSLDAARAQAVNNSFNALKDGLDKGKRMLENLELMNNGLMDPYSKIGPTETKSRKVEQPSQVQNRVKSSLPSLPSSSSSPAVTSAPSSSSRPLSRQSSKQPSSYQTSSPSTSSTRSASVTTTSNTSGISSNSINSVMFQAAPSAALAAAHMELNAAAANILAFQHMYGMQDPYMMKTLMSNPLYLQRLMEFQKQAMDPLMLRQLEMFEAAAAAEKNKNNKDQRAAMNAQSLLWQAQAASILQHQQMQQLQQLQLHHQQQQFQQQAAAVRERETRETIAAIMASKSNSLGSGTSKSSGSISTGQSAKSLMASASLSSSSSSSSLSSNKRPRPVVPPSPSDLYSRDGSSLEKKSRPSQPSSSHVSNHNYHSSSSSVVTNSSSLSSSSSSASAKNTPVTSKSASSSGSSSNMKQRSSSSSGTSGTPGKHEFLDLSAALQLSAAPAPGLWGFPGVLQPPSVDMARMSRFFERPGEAAASSAPSGTHPEPEASGAEVLDLSVKPRTGKT</sequence>
<feature type="compositionally biased region" description="Basic residues" evidence="4">
    <location>
        <begin position="1"/>
        <end position="14"/>
    </location>
</feature>
<dbReference type="KEGG" id="bgt:106074815"/>
<feature type="compositionally biased region" description="Low complexity" evidence="4">
    <location>
        <begin position="1507"/>
        <end position="1532"/>
    </location>
</feature>
<feature type="compositionally biased region" description="Low complexity" evidence="4">
    <location>
        <begin position="377"/>
        <end position="393"/>
    </location>
</feature>
<feature type="region of interest" description="Disordered" evidence="4">
    <location>
        <begin position="1148"/>
        <end position="1240"/>
    </location>
</feature>
<dbReference type="SMART" id="SM00258">
    <property type="entry name" value="SAND"/>
    <property type="match status" value="1"/>
</dbReference>
<feature type="compositionally biased region" description="Low complexity" evidence="4">
    <location>
        <begin position="1393"/>
        <end position="1435"/>
    </location>
</feature>
<feature type="region of interest" description="Disordered" evidence="4">
    <location>
        <begin position="938"/>
        <end position="1081"/>
    </location>
</feature>
<proteinExistence type="predicted"/>
<dbReference type="VEuPathDB" id="VectorBase:BGLAX_052026"/>
<dbReference type="Proteomes" id="UP000076420">
    <property type="component" value="Unassembled WGS sequence"/>
</dbReference>
<name>A0A2C9K041_BIOGL</name>
<evidence type="ECO:0000256" key="3">
    <source>
        <dbReference type="ARBA" id="ARBA00023242"/>
    </source>
</evidence>
<feature type="region of interest" description="Disordered" evidence="4">
    <location>
        <begin position="1572"/>
        <end position="1614"/>
    </location>
</feature>
<dbReference type="PANTHER" id="PTHR10417:SF15">
    <property type="entry name" value="STERILE ALPHA MOTIF DOMAIN-CONTAINING 11"/>
    <property type="match status" value="1"/>
</dbReference>
<feature type="compositionally biased region" description="Low complexity" evidence="4">
    <location>
        <begin position="1176"/>
        <end position="1240"/>
    </location>
</feature>
<dbReference type="InterPro" id="IPR000770">
    <property type="entry name" value="SAND_dom"/>
</dbReference>
<accession>A0A2C9K041</accession>
<feature type="compositionally biased region" description="Polar residues" evidence="4">
    <location>
        <begin position="977"/>
        <end position="986"/>
    </location>
</feature>
<feature type="compositionally biased region" description="Low complexity" evidence="4">
    <location>
        <begin position="1464"/>
        <end position="1499"/>
    </location>
</feature>